<proteinExistence type="predicted"/>
<dbReference type="NCBIfam" id="TIGR01809">
    <property type="entry name" value="Shik-DH-AROM"/>
    <property type="match status" value="1"/>
</dbReference>
<dbReference type="Proteomes" id="UP000185469">
    <property type="component" value="Chromosome"/>
</dbReference>
<name>A0A1L7CXZ0_9CORY</name>
<evidence type="ECO:0000259" key="4">
    <source>
        <dbReference type="Pfam" id="PF18317"/>
    </source>
</evidence>
<protein>
    <submittedName>
        <fullName evidence="5">Shikimate dehydrogenase</fullName>
    </submittedName>
</protein>
<dbReference type="RefSeq" id="WP_075691942.1">
    <property type="nucleotide sequence ID" value="NZ_CP009248.1"/>
</dbReference>
<dbReference type="SUPFAM" id="SSF53223">
    <property type="entry name" value="Aminoacid dehydrogenase-like, N-terminal domain"/>
    <property type="match status" value="1"/>
</dbReference>
<dbReference type="SUPFAM" id="SSF51735">
    <property type="entry name" value="NAD(P)-binding Rossmann-fold domains"/>
    <property type="match status" value="1"/>
</dbReference>
<keyword evidence="2" id="KW-0028">Amino-acid biosynthesis</keyword>
<dbReference type="OrthoDB" id="9776868at2"/>
<dbReference type="InterPro" id="IPR046346">
    <property type="entry name" value="Aminoacid_DH-like_N_sf"/>
</dbReference>
<dbReference type="GO" id="GO:0019632">
    <property type="term" value="P:shikimate metabolic process"/>
    <property type="evidence" value="ECO:0007669"/>
    <property type="project" value="TreeGrafter"/>
</dbReference>
<dbReference type="PANTHER" id="PTHR21089">
    <property type="entry name" value="SHIKIMATE DEHYDROGENASE"/>
    <property type="match status" value="1"/>
</dbReference>
<dbReference type="InterPro" id="IPR013708">
    <property type="entry name" value="Shikimate_DH-bd_N"/>
</dbReference>
<reference evidence="5 6" key="1">
    <citation type="submission" date="2014-08" db="EMBL/GenBank/DDBJ databases">
        <title>Complete genome sequence of Corynebacterium sphenisci CECT 5990(T) (=DSM 44792(T)), isolated from healthy wild penguins.</title>
        <authorList>
            <person name="Ruckert C."/>
            <person name="Albersmeier A."/>
            <person name="Winkler A."/>
            <person name="Kalinowski J."/>
        </authorList>
    </citation>
    <scope>NUCLEOTIDE SEQUENCE [LARGE SCALE GENOMIC DNA]</scope>
    <source>
        <strain evidence="5 6">DSM 44792</strain>
    </source>
</reference>
<keyword evidence="6" id="KW-1185">Reference proteome</keyword>
<dbReference type="GO" id="GO:0009423">
    <property type="term" value="P:chorismate biosynthetic process"/>
    <property type="evidence" value="ECO:0007669"/>
    <property type="project" value="TreeGrafter"/>
</dbReference>
<evidence type="ECO:0000313" key="5">
    <source>
        <dbReference type="EMBL" id="APT90698.1"/>
    </source>
</evidence>
<dbReference type="CDD" id="cd01065">
    <property type="entry name" value="NAD_bind_Shikimate_DH"/>
    <property type="match status" value="1"/>
</dbReference>
<dbReference type="InterPro" id="IPR022893">
    <property type="entry name" value="Shikimate_DH_fam"/>
</dbReference>
<feature type="domain" description="Shikimate dehydrogenase substrate binding N-terminal" evidence="3">
    <location>
        <begin position="11"/>
        <end position="93"/>
    </location>
</feature>
<dbReference type="InterPro" id="IPR036291">
    <property type="entry name" value="NAD(P)-bd_dom_sf"/>
</dbReference>
<dbReference type="InterPro" id="IPR041121">
    <property type="entry name" value="SDH_C"/>
</dbReference>
<dbReference type="GO" id="GO:0050661">
    <property type="term" value="F:NADP binding"/>
    <property type="evidence" value="ECO:0007669"/>
    <property type="project" value="TreeGrafter"/>
</dbReference>
<dbReference type="Gene3D" id="3.40.50.10860">
    <property type="entry name" value="Leucine Dehydrogenase, chain A, domain 1"/>
    <property type="match status" value="1"/>
</dbReference>
<dbReference type="Pfam" id="PF08501">
    <property type="entry name" value="Shikimate_dh_N"/>
    <property type="match status" value="1"/>
</dbReference>
<dbReference type="Pfam" id="PF18317">
    <property type="entry name" value="SDH_C"/>
    <property type="match status" value="1"/>
</dbReference>
<keyword evidence="2" id="KW-0057">Aromatic amino acid biosynthesis</keyword>
<dbReference type="Gene3D" id="3.40.50.720">
    <property type="entry name" value="NAD(P)-binding Rossmann-like Domain"/>
    <property type="match status" value="1"/>
</dbReference>
<comment type="pathway">
    <text evidence="1">Metabolic intermediate biosynthesis; chorismate biosynthesis; chorismate from D-erythrose 4-phosphate and phosphoenolpyruvate: step 4/7.</text>
</comment>
<evidence type="ECO:0000313" key="6">
    <source>
        <dbReference type="Proteomes" id="UP000185469"/>
    </source>
</evidence>
<evidence type="ECO:0000256" key="1">
    <source>
        <dbReference type="ARBA" id="ARBA00004871"/>
    </source>
</evidence>
<evidence type="ECO:0000259" key="3">
    <source>
        <dbReference type="Pfam" id="PF08501"/>
    </source>
</evidence>
<organism evidence="5 6">
    <name type="scientific">Corynebacterium sphenisci DSM 44792</name>
    <dbReference type="NCBI Taxonomy" id="1437874"/>
    <lineage>
        <taxon>Bacteria</taxon>
        <taxon>Bacillati</taxon>
        <taxon>Actinomycetota</taxon>
        <taxon>Actinomycetes</taxon>
        <taxon>Mycobacteriales</taxon>
        <taxon>Corynebacteriaceae</taxon>
        <taxon>Corynebacterium</taxon>
    </lineage>
</organism>
<sequence length="276" mass="28367">MNGQVRRRAAVLGDPVAHSRSPLLHNAGYRAAGLPDWRYEAIRCTAEELPGLVRGAGPEWAGFSVTMPGKFAALEVADEVTDRARLIGSVNTLTRLPDGGWRADNTDCEGVAGALAELGLTRARRGRAAVVGAGGTARPALFALAGMGVRHVDVLARSERALVLEPLAAALGVGMTWVPLDAPNLADVAGAADALVSTVPAGALTGIAVQLARAPYVLDVIYEPWPTPLAAAARRRGAPAAGGLDMLLHQALGQFEQFTGRPAPAAAMRAALAAGG</sequence>
<dbReference type="GO" id="GO:0004764">
    <property type="term" value="F:shikimate 3-dehydrogenase (NADP+) activity"/>
    <property type="evidence" value="ECO:0007669"/>
    <property type="project" value="InterPro"/>
</dbReference>
<accession>A0A1L7CXZ0</accession>
<dbReference type="EMBL" id="CP009248">
    <property type="protein sequence ID" value="APT90698.1"/>
    <property type="molecule type" value="Genomic_DNA"/>
</dbReference>
<dbReference type="STRING" id="1437874.CSPHI_06200"/>
<dbReference type="GO" id="GO:0005829">
    <property type="term" value="C:cytosol"/>
    <property type="evidence" value="ECO:0007669"/>
    <property type="project" value="TreeGrafter"/>
</dbReference>
<dbReference type="KEGG" id="csph:CSPHI_06200"/>
<dbReference type="GO" id="GO:0009073">
    <property type="term" value="P:aromatic amino acid family biosynthetic process"/>
    <property type="evidence" value="ECO:0007669"/>
    <property type="project" value="UniProtKB-KW"/>
</dbReference>
<evidence type="ECO:0000256" key="2">
    <source>
        <dbReference type="ARBA" id="ARBA00023141"/>
    </source>
</evidence>
<dbReference type="InterPro" id="IPR010110">
    <property type="entry name" value="Shikimate_DH_AroM-type"/>
</dbReference>
<dbReference type="AlphaFoldDB" id="A0A1L7CXZ0"/>
<dbReference type="PANTHER" id="PTHR21089:SF1">
    <property type="entry name" value="BIFUNCTIONAL 3-DEHYDROQUINATE DEHYDRATASE_SHIKIMATE DEHYDROGENASE, CHLOROPLASTIC"/>
    <property type="match status" value="1"/>
</dbReference>
<dbReference type="NCBIfam" id="NF001311">
    <property type="entry name" value="PRK00258.1-3"/>
    <property type="match status" value="1"/>
</dbReference>
<feature type="domain" description="SDH C-terminal" evidence="4">
    <location>
        <begin position="243"/>
        <end position="272"/>
    </location>
</feature>
<gene>
    <name evidence="5" type="ORF">CSPHI_06200</name>
</gene>